<dbReference type="RefSeq" id="WP_110806672.1">
    <property type="nucleotide sequence ID" value="NZ_QJTK01000014.1"/>
</dbReference>
<name>A0A318TW83_9RHOB</name>
<evidence type="ECO:0000313" key="2">
    <source>
        <dbReference type="EMBL" id="PYF08140.1"/>
    </source>
</evidence>
<dbReference type="EMBL" id="QJTK01000014">
    <property type="protein sequence ID" value="PYF08140.1"/>
    <property type="molecule type" value="Genomic_DNA"/>
</dbReference>
<dbReference type="OrthoDB" id="7280060at2"/>
<gene>
    <name evidence="2" type="ORF">C8J30_11478</name>
</gene>
<keyword evidence="1" id="KW-1133">Transmembrane helix</keyword>
<organism evidence="2 3">
    <name type="scientific">Rhodobacter viridis</name>
    <dbReference type="NCBI Taxonomy" id="1054202"/>
    <lineage>
        <taxon>Bacteria</taxon>
        <taxon>Pseudomonadati</taxon>
        <taxon>Pseudomonadota</taxon>
        <taxon>Alphaproteobacteria</taxon>
        <taxon>Rhodobacterales</taxon>
        <taxon>Rhodobacter group</taxon>
        <taxon>Rhodobacter</taxon>
    </lineage>
</organism>
<keyword evidence="1" id="KW-0812">Transmembrane</keyword>
<sequence length="167" mass="17641">MTQPVLIPGLLRSLARDGWWLDAPTSVPPDVSLGEGRSTRGPHWAGLAGLVALADLLFWHHAPGLSLALFALAILGVAAAGSGRLSVRPVVQLAFAAAPVVEHLQALSLALTAAWLRRLPGHWLAPLSLRAGLLGHISRPSRVSQSARKALRDWPFPLAGSLVFLSS</sequence>
<feature type="transmembrane region" description="Helical" evidence="1">
    <location>
        <begin position="67"/>
        <end position="87"/>
    </location>
</feature>
<evidence type="ECO:0000313" key="3">
    <source>
        <dbReference type="Proteomes" id="UP000247727"/>
    </source>
</evidence>
<keyword evidence="3" id="KW-1185">Reference proteome</keyword>
<comment type="caution">
    <text evidence="2">The sequence shown here is derived from an EMBL/GenBank/DDBJ whole genome shotgun (WGS) entry which is preliminary data.</text>
</comment>
<dbReference type="AlphaFoldDB" id="A0A318TW83"/>
<evidence type="ECO:0000256" key="1">
    <source>
        <dbReference type="SAM" id="Phobius"/>
    </source>
</evidence>
<protein>
    <submittedName>
        <fullName evidence="2">Uncharacterized protein</fullName>
    </submittedName>
</protein>
<proteinExistence type="predicted"/>
<reference evidence="2 3" key="1">
    <citation type="submission" date="2018-06" db="EMBL/GenBank/DDBJ databases">
        <title>Genomic Encyclopedia of Type Strains, Phase III (KMG-III): the genomes of soil and plant-associated and newly described type strains.</title>
        <authorList>
            <person name="Whitman W."/>
        </authorList>
    </citation>
    <scope>NUCLEOTIDE SEQUENCE [LARGE SCALE GENOMIC DNA]</scope>
    <source>
        <strain evidence="2 3">JA737</strain>
    </source>
</reference>
<keyword evidence="1" id="KW-0472">Membrane</keyword>
<dbReference type="Proteomes" id="UP000247727">
    <property type="component" value="Unassembled WGS sequence"/>
</dbReference>
<accession>A0A318TW83</accession>